<reference evidence="3 4" key="1">
    <citation type="submission" date="2020-06" db="EMBL/GenBank/DDBJ databases">
        <authorList>
            <person name="Isaeva M.P."/>
            <person name="Chernysheva N.Y."/>
        </authorList>
    </citation>
    <scope>NUCLEOTIDE SEQUENCE [LARGE SCALE GENOMIC DNA]</scope>
    <source>
        <strain evidence="3 4">KMM 6746</strain>
    </source>
</reference>
<keyword evidence="2" id="KW-0677">Repeat</keyword>
<keyword evidence="4" id="KW-1185">Reference proteome</keyword>
<dbReference type="InterPro" id="IPR025875">
    <property type="entry name" value="Leu-rich_rpt_4"/>
</dbReference>
<dbReference type="RefSeq" id="WP_214610497.1">
    <property type="nucleotide sequence ID" value="NZ_JACATN010000001.1"/>
</dbReference>
<dbReference type="PANTHER" id="PTHR45752:SF187">
    <property type="entry name" value="LEUCINE-RICH REPEAT AND IQ DOMAIN-CONTAINING PROTEIN 4"/>
    <property type="match status" value="1"/>
</dbReference>
<keyword evidence="1" id="KW-0433">Leucine-rich repeat</keyword>
<organism evidence="3 4">
    <name type="scientific">Zobellia barbeyronii</name>
    <dbReference type="NCBI Taxonomy" id="2748009"/>
    <lineage>
        <taxon>Bacteria</taxon>
        <taxon>Pseudomonadati</taxon>
        <taxon>Bacteroidota</taxon>
        <taxon>Flavobacteriia</taxon>
        <taxon>Flavobacteriales</taxon>
        <taxon>Flavobacteriaceae</taxon>
        <taxon>Zobellia</taxon>
    </lineage>
</organism>
<reference evidence="4" key="2">
    <citation type="submission" date="2023-07" db="EMBL/GenBank/DDBJ databases">
        <title>Zobellia barbeyronii sp. nov., a new marine flavobacterium, isolated from green and red algae.</title>
        <authorList>
            <person name="Nedashkovskaya O.I."/>
            <person name="Otstavnykh N."/>
            <person name="Zhukova N."/>
            <person name="Guzev K."/>
            <person name="Chausova V."/>
            <person name="Tekutyeva L."/>
            <person name="Mikhailov V."/>
            <person name="Isaeva M."/>
        </authorList>
    </citation>
    <scope>NUCLEOTIDE SEQUENCE [LARGE SCALE GENOMIC DNA]</scope>
    <source>
        <strain evidence="4">KMM 6746</strain>
    </source>
</reference>
<sequence>MKSFSFLTLLIFTVSCESDHKFKSLVDKEKVFIALDLYGLDSVPKEIGTLKNAKELEITRTDDWTIYPPLSAADQWVDMPPFRTIPSELLSLKKLQKLTLIGLDLQTLPADLEKLENLQHLDLSHNKLTISNELPKLKKLKKLQFLYLSGNHINNSDIEAWRKENPNIEIGYLTE</sequence>
<evidence type="ECO:0000256" key="2">
    <source>
        <dbReference type="ARBA" id="ARBA00022737"/>
    </source>
</evidence>
<dbReference type="EMBL" id="JACATN010000001">
    <property type="protein sequence ID" value="MBT2160260.1"/>
    <property type="molecule type" value="Genomic_DNA"/>
</dbReference>
<dbReference type="Gene3D" id="3.80.10.10">
    <property type="entry name" value="Ribonuclease Inhibitor"/>
    <property type="match status" value="1"/>
</dbReference>
<dbReference type="InterPro" id="IPR032675">
    <property type="entry name" value="LRR_dom_sf"/>
</dbReference>
<evidence type="ECO:0000313" key="3">
    <source>
        <dbReference type="EMBL" id="MBT2160260.1"/>
    </source>
</evidence>
<dbReference type="Pfam" id="PF12799">
    <property type="entry name" value="LRR_4"/>
    <property type="match status" value="1"/>
</dbReference>
<evidence type="ECO:0000313" key="4">
    <source>
        <dbReference type="Proteomes" id="UP000740413"/>
    </source>
</evidence>
<evidence type="ECO:0000256" key="1">
    <source>
        <dbReference type="ARBA" id="ARBA00022614"/>
    </source>
</evidence>
<dbReference type="Proteomes" id="UP000740413">
    <property type="component" value="Unassembled WGS sequence"/>
</dbReference>
<dbReference type="PROSITE" id="PS51450">
    <property type="entry name" value="LRR"/>
    <property type="match status" value="1"/>
</dbReference>
<dbReference type="InterPro" id="IPR050715">
    <property type="entry name" value="LRR-SigEffector_domain"/>
</dbReference>
<proteinExistence type="predicted"/>
<dbReference type="SMART" id="SM00365">
    <property type="entry name" value="LRR_SD22"/>
    <property type="match status" value="2"/>
</dbReference>
<gene>
    <name evidence="3" type="ORF">HW347_03225</name>
</gene>
<protein>
    <submittedName>
        <fullName evidence="3">Leucine-rich repeat domain-containing protein</fullName>
    </submittedName>
</protein>
<dbReference type="InterPro" id="IPR001611">
    <property type="entry name" value="Leu-rich_rpt"/>
</dbReference>
<dbReference type="PANTHER" id="PTHR45752">
    <property type="entry name" value="LEUCINE-RICH REPEAT-CONTAINING"/>
    <property type="match status" value="1"/>
</dbReference>
<name>A0ABS5WA22_9FLAO</name>
<accession>A0ABS5WA22</accession>
<dbReference type="PROSITE" id="PS51257">
    <property type="entry name" value="PROKAR_LIPOPROTEIN"/>
    <property type="match status" value="1"/>
</dbReference>
<dbReference type="SUPFAM" id="SSF52047">
    <property type="entry name" value="RNI-like"/>
    <property type="match status" value="1"/>
</dbReference>
<comment type="caution">
    <text evidence="3">The sequence shown here is derived from an EMBL/GenBank/DDBJ whole genome shotgun (WGS) entry which is preliminary data.</text>
</comment>